<evidence type="ECO:0000256" key="1">
    <source>
        <dbReference type="SAM" id="MobiDB-lite"/>
    </source>
</evidence>
<feature type="region of interest" description="Disordered" evidence="1">
    <location>
        <begin position="882"/>
        <end position="906"/>
    </location>
</feature>
<organism evidence="2 3">
    <name type="scientific">Durusdinium trenchii</name>
    <dbReference type="NCBI Taxonomy" id="1381693"/>
    <lineage>
        <taxon>Eukaryota</taxon>
        <taxon>Sar</taxon>
        <taxon>Alveolata</taxon>
        <taxon>Dinophyceae</taxon>
        <taxon>Suessiales</taxon>
        <taxon>Symbiodiniaceae</taxon>
        <taxon>Durusdinium</taxon>
    </lineage>
</organism>
<gene>
    <name evidence="2" type="ORF">CCMP2556_LOCUS45850</name>
</gene>
<name>A0ABP0R796_9DINO</name>
<comment type="caution">
    <text evidence="2">The sequence shown here is derived from an EMBL/GenBank/DDBJ whole genome shotgun (WGS) entry which is preliminary data.</text>
</comment>
<reference evidence="2 3" key="1">
    <citation type="submission" date="2024-02" db="EMBL/GenBank/DDBJ databases">
        <authorList>
            <person name="Chen Y."/>
            <person name="Shah S."/>
            <person name="Dougan E. K."/>
            <person name="Thang M."/>
            <person name="Chan C."/>
        </authorList>
    </citation>
    <scope>NUCLEOTIDE SEQUENCE [LARGE SCALE GENOMIC DNA]</scope>
</reference>
<evidence type="ECO:0000313" key="2">
    <source>
        <dbReference type="EMBL" id="CAK9096432.1"/>
    </source>
</evidence>
<dbReference type="EMBL" id="CAXAMN010025602">
    <property type="protein sequence ID" value="CAK9096432.1"/>
    <property type="molecule type" value="Genomic_DNA"/>
</dbReference>
<accession>A0ABP0R796</accession>
<feature type="compositionally biased region" description="Basic and acidic residues" evidence="1">
    <location>
        <begin position="883"/>
        <end position="893"/>
    </location>
</feature>
<sequence>MADPGPDDDVVIVEDLDDCPVRKALVAKLASALEKHPGGPASYLAAHLQNDGEKQNFVNWLWKSFPERDDVCYHHSADIPWVAEQQLAQTPPVAIHIACFGWEDGCGMKPPPGKDLTLQLVEWYLKDGFISSGEVLLVSQPQALAASSLTAPWTGDLKPCSVGYIKGRARMTALLAILHVIYSDKTGMDLTPCHKFMESVNLIWVQHLRQATKEDEVLCNLKMSLCGSLRKAANVVQMASMVRRLMQEGSTDYGSFVRRFNSQTVPAYQIRGRKATALKLLFESDVLDAVLDHVGNLGWPDCAWTEENLSSKRLFPGHQFPSRSRKWMARLKVSDDSLRLMATRVRWVREKAHQANLGKGKMDGASMEAVAEKAAALHALALEFCSEHPVPLETVKQRVLTEWSQGCERIDCEISAALLEKSDSFQIAQQMPCFKSLLEDSLFRTPVSSAQEVDLRDALKKDEYDHLIKKMDYDQKVFEIWRQKCTSVSAARTHARQERLVSQHRQLQESAEHFVEGCVRLLCWENSKGSDTLLPQILAFRMEVMKKLRNSGIVAEVPTVVLMNWTAPCLLPSARQRDHSNVLAWALHDNVNSVGVVFSPTFSYNRGKTFLEEHTGYEMLLQGGHNLDHQFSLIFSDRCDQRDSRPLVYPARFAFPGHVVDLSKSNAFFASELRKSGRTDAVKQLPAKELKEMEDMADDSLPSSTSANFVSGAAKHCQMGQPAAEEILKKLFAGTEFENAPAILILDLFPRVGDFCHAFCKLRSNTNVGAQLFYVGVAEKAKDQEWLRASLLDELVEKLKQGQFQIPGARPFQHDVPGDLLEALPALPIMNTLVTVGDGEFRKLVIPQGLVKKWRTDEDFGDAFGTWLDTFCEKYSIAEDADTQDKPNKRAIEDGGSSSEPGPSPKKVKIEEVAAEFILANDKVAETLLLEAKLSGKDSLSFQIRTGHQLYLVNNTGQEISLKPTTPLVGFGRGTFKLLKENETLPEKAIVFDVTVPDALLSLNGVVSTVSELVAKQRESKPEAEVSYHKATMIAEKPGQFEFKMTHKVAFIPPTKNAPDAEASKGKEEPVTAANIASRELASTYTGMHSVSIVWHTKWTVKGLQPIKPFLHLTKKLALSPGQCCKLRA</sequence>
<evidence type="ECO:0000313" key="3">
    <source>
        <dbReference type="Proteomes" id="UP001642484"/>
    </source>
</evidence>
<keyword evidence="3" id="KW-1185">Reference proteome</keyword>
<protein>
    <submittedName>
        <fullName evidence="2">Uncharacterized protein</fullName>
    </submittedName>
</protein>
<dbReference type="Proteomes" id="UP001642484">
    <property type="component" value="Unassembled WGS sequence"/>
</dbReference>
<proteinExistence type="predicted"/>